<dbReference type="EMBL" id="LIAE01006406">
    <property type="protein sequence ID" value="PAV90075.1"/>
    <property type="molecule type" value="Genomic_DNA"/>
</dbReference>
<organism evidence="2 3">
    <name type="scientific">Diploscapter pachys</name>
    <dbReference type="NCBI Taxonomy" id="2018661"/>
    <lineage>
        <taxon>Eukaryota</taxon>
        <taxon>Metazoa</taxon>
        <taxon>Ecdysozoa</taxon>
        <taxon>Nematoda</taxon>
        <taxon>Chromadorea</taxon>
        <taxon>Rhabditida</taxon>
        <taxon>Rhabditina</taxon>
        <taxon>Rhabditomorpha</taxon>
        <taxon>Rhabditoidea</taxon>
        <taxon>Rhabditidae</taxon>
        <taxon>Diploscapter</taxon>
    </lineage>
</organism>
<keyword evidence="3" id="KW-1185">Reference proteome</keyword>
<proteinExistence type="predicted"/>
<evidence type="ECO:0000313" key="2">
    <source>
        <dbReference type="EMBL" id="PAV90075.1"/>
    </source>
</evidence>
<comment type="caution">
    <text evidence="2">The sequence shown here is derived from an EMBL/GenBank/DDBJ whole genome shotgun (WGS) entry which is preliminary data.</text>
</comment>
<evidence type="ECO:0000256" key="1">
    <source>
        <dbReference type="SAM" id="MobiDB-lite"/>
    </source>
</evidence>
<protein>
    <submittedName>
        <fullName evidence="2">Uncharacterized protein</fullName>
    </submittedName>
</protein>
<dbReference type="Proteomes" id="UP000218231">
    <property type="component" value="Unassembled WGS sequence"/>
</dbReference>
<sequence>MDGKQRSIASSSLMTEEGLYNNGEETVEPVVIIREDRLNALNELGKTRMRQNRERTQRELRAQSHMIGQETIIQGRKAEGKGMRKLDRTQIQTRAGRDYESLPEKRNPL</sequence>
<dbReference type="AlphaFoldDB" id="A0A2A2LVR2"/>
<feature type="compositionally biased region" description="Basic and acidic residues" evidence="1">
    <location>
        <begin position="95"/>
        <end position="109"/>
    </location>
</feature>
<feature type="compositionally biased region" description="Basic and acidic residues" evidence="1">
    <location>
        <begin position="76"/>
        <end position="88"/>
    </location>
</feature>
<evidence type="ECO:0000313" key="3">
    <source>
        <dbReference type="Proteomes" id="UP000218231"/>
    </source>
</evidence>
<feature type="region of interest" description="Disordered" evidence="1">
    <location>
        <begin position="76"/>
        <end position="109"/>
    </location>
</feature>
<name>A0A2A2LVR2_9BILA</name>
<gene>
    <name evidence="2" type="ORF">WR25_14887</name>
</gene>
<accession>A0A2A2LVR2</accession>
<reference evidence="2 3" key="1">
    <citation type="journal article" date="2017" name="Curr. Biol.">
        <title>Genome architecture and evolution of a unichromosomal asexual nematode.</title>
        <authorList>
            <person name="Fradin H."/>
            <person name="Zegar C."/>
            <person name="Gutwein M."/>
            <person name="Lucas J."/>
            <person name="Kovtun M."/>
            <person name="Corcoran D."/>
            <person name="Baugh L.R."/>
            <person name="Kiontke K."/>
            <person name="Gunsalus K."/>
            <person name="Fitch D.H."/>
            <person name="Piano F."/>
        </authorList>
    </citation>
    <scope>NUCLEOTIDE SEQUENCE [LARGE SCALE GENOMIC DNA]</scope>
    <source>
        <strain evidence="2">PF1309</strain>
    </source>
</reference>